<feature type="transmembrane region" description="Helical" evidence="8">
    <location>
        <begin position="244"/>
        <end position="264"/>
    </location>
</feature>
<dbReference type="OrthoDB" id="3222at2759"/>
<dbReference type="EMBL" id="OU895877">
    <property type="protein sequence ID" value="CAG9797417.1"/>
    <property type="molecule type" value="Genomic_DNA"/>
</dbReference>
<feature type="compositionally biased region" description="Low complexity" evidence="7">
    <location>
        <begin position="503"/>
        <end position="515"/>
    </location>
</feature>
<feature type="transmembrane region" description="Helical" evidence="8">
    <location>
        <begin position="177"/>
        <end position="194"/>
    </location>
</feature>
<sequence length="650" mass="72484">MASEPIHIASDHHMDYQMIAHLVNGLRREQKSLAPFNSRLSMHTELRTLTFWRAIISECMASFLYVFIVCGAAAGAGIGASVSSVLLTTSLASGLAIAVLTHCFLHVSGAHINPAVTLACFVTRLISPLRMTMYIAAQLGGGIAGAALLYGVSLPGYQGNLQAAISHSSAVSSWERFGVEMILTFVVVFTYFVSTNSQRKLFNNSAAMIGAAYSACNFVSMPYLNPARSLGPSFVLNKWENHWIFWMGPMAGGAISGILYEIIFNSKKRRLHGKDSEESSSMNSEDDINYDLDIEKANAIQPKFHDGNFNTYRSAQGNGQKQMLQQNMCQTMYQSKVEREPIYGGTRSLYCRSPPLTRANLHRSQSVYTKSNVAINRESSGVIRAGPLVPAQSLYPLRVAPTSQQNTHLQNQNVQNQLQQRSESIYGIRSSMRQSTNTERTMTERIPERDREPAAFQPIYGARNNPTPNDTLNYESREEPVKYGRRPDSVYGMSNRRIQSAQSDDSSYGSYHGSSLTPPTRQSSQNGNFHPNGQMMNQQQTYGMLPIPNPPQHHSNPNQQNHHHHPAQQQKQQQQQQAANQNERKLSTSTNSSTQLQRSVEFSDYSQKITPGSGHQTPLPPPPLPNHQSHPQSTQQQQQQNYQMHPIRQN</sequence>
<dbReference type="InterPro" id="IPR000425">
    <property type="entry name" value="MIP"/>
</dbReference>
<name>A0A9N9RGE4_9DIPT</name>
<dbReference type="InterPro" id="IPR034294">
    <property type="entry name" value="Aquaporin_transptr"/>
</dbReference>
<dbReference type="InterPro" id="IPR023271">
    <property type="entry name" value="Aquaporin-like"/>
</dbReference>
<evidence type="ECO:0000256" key="4">
    <source>
        <dbReference type="ARBA" id="ARBA00022692"/>
    </source>
</evidence>
<evidence type="ECO:0000256" key="2">
    <source>
        <dbReference type="ARBA" id="ARBA00006175"/>
    </source>
</evidence>
<feature type="transmembrane region" description="Helical" evidence="8">
    <location>
        <begin position="206"/>
        <end position="224"/>
    </location>
</feature>
<feature type="transmembrane region" description="Helical" evidence="8">
    <location>
        <begin position="134"/>
        <end position="157"/>
    </location>
</feature>
<evidence type="ECO:0000256" key="5">
    <source>
        <dbReference type="ARBA" id="ARBA00022989"/>
    </source>
</evidence>
<dbReference type="Gene3D" id="1.20.1080.10">
    <property type="entry name" value="Glycerol uptake facilitator protein"/>
    <property type="match status" value="1"/>
</dbReference>
<feature type="compositionally biased region" description="Polar residues" evidence="7">
    <location>
        <begin position="516"/>
        <end position="542"/>
    </location>
</feature>
<dbReference type="SUPFAM" id="SSF81338">
    <property type="entry name" value="Aquaporin-like"/>
    <property type="match status" value="1"/>
</dbReference>
<dbReference type="FunFam" id="1.20.1080.10:FF:000026">
    <property type="entry name" value="Big brain"/>
    <property type="match status" value="1"/>
</dbReference>
<evidence type="ECO:0000256" key="6">
    <source>
        <dbReference type="ARBA" id="ARBA00023136"/>
    </source>
</evidence>
<evidence type="ECO:0008006" key="11">
    <source>
        <dbReference type="Google" id="ProtNLM"/>
    </source>
</evidence>
<feature type="compositionally biased region" description="Basic and acidic residues" evidence="7">
    <location>
        <begin position="475"/>
        <end position="488"/>
    </location>
</feature>
<feature type="region of interest" description="Disordered" evidence="7">
    <location>
        <begin position="432"/>
        <end position="650"/>
    </location>
</feature>
<dbReference type="GO" id="GO:0005886">
    <property type="term" value="C:plasma membrane"/>
    <property type="evidence" value="ECO:0007669"/>
    <property type="project" value="TreeGrafter"/>
</dbReference>
<dbReference type="Proteomes" id="UP001153620">
    <property type="component" value="Chromosome 1"/>
</dbReference>
<feature type="compositionally biased region" description="Basic and acidic residues" evidence="7">
    <location>
        <begin position="441"/>
        <end position="453"/>
    </location>
</feature>
<feature type="compositionally biased region" description="Polar residues" evidence="7">
    <location>
        <begin position="464"/>
        <end position="474"/>
    </location>
</feature>
<dbReference type="Pfam" id="PF00230">
    <property type="entry name" value="MIP"/>
    <property type="match status" value="1"/>
</dbReference>
<keyword evidence="6 8" id="KW-0472">Membrane</keyword>
<feature type="transmembrane region" description="Helical" evidence="8">
    <location>
        <begin position="93"/>
        <end position="122"/>
    </location>
</feature>
<comment type="similarity">
    <text evidence="2">Belongs to the MIP/aquaporin (TC 1.A.8) family.</text>
</comment>
<keyword evidence="5 8" id="KW-1133">Transmembrane helix</keyword>
<accession>A0A9N9RGE4</accession>
<feature type="compositionally biased region" description="Low complexity" evidence="7">
    <location>
        <begin position="567"/>
        <end position="594"/>
    </location>
</feature>
<dbReference type="PROSITE" id="PS00221">
    <property type="entry name" value="MIP"/>
    <property type="match status" value="1"/>
</dbReference>
<dbReference type="CDD" id="cd00333">
    <property type="entry name" value="MIP"/>
    <property type="match status" value="1"/>
</dbReference>
<dbReference type="PANTHER" id="PTHR19139">
    <property type="entry name" value="AQUAPORIN TRANSPORTER"/>
    <property type="match status" value="1"/>
</dbReference>
<evidence type="ECO:0000313" key="10">
    <source>
        <dbReference type="Proteomes" id="UP001153620"/>
    </source>
</evidence>
<feature type="compositionally biased region" description="Polar residues" evidence="7">
    <location>
        <begin position="595"/>
        <end position="610"/>
    </location>
</feature>
<keyword evidence="10" id="KW-1185">Reference proteome</keyword>
<reference evidence="9" key="1">
    <citation type="submission" date="2022-01" db="EMBL/GenBank/DDBJ databases">
        <authorList>
            <person name="King R."/>
        </authorList>
    </citation>
    <scope>NUCLEOTIDE SEQUENCE</scope>
</reference>
<evidence type="ECO:0000313" key="9">
    <source>
        <dbReference type="EMBL" id="CAG9797417.1"/>
    </source>
</evidence>
<gene>
    <name evidence="9" type="ORF">CHIRRI_LOCUS416</name>
</gene>
<protein>
    <recommendedName>
        <fullName evidence="11">Big brain</fullName>
    </recommendedName>
</protein>
<evidence type="ECO:0000256" key="8">
    <source>
        <dbReference type="SAM" id="Phobius"/>
    </source>
</evidence>
<dbReference type="PANTHER" id="PTHR19139:SF268">
    <property type="entry name" value="NEUROGENIC PROTEIN BIG BRAIN"/>
    <property type="match status" value="1"/>
</dbReference>
<evidence type="ECO:0000256" key="1">
    <source>
        <dbReference type="ARBA" id="ARBA00004141"/>
    </source>
</evidence>
<feature type="compositionally biased region" description="Low complexity" evidence="7">
    <location>
        <begin position="626"/>
        <end position="643"/>
    </location>
</feature>
<dbReference type="InterPro" id="IPR022357">
    <property type="entry name" value="MIP_CS"/>
</dbReference>
<proteinExistence type="inferred from homology"/>
<organism evidence="9 10">
    <name type="scientific">Chironomus riparius</name>
    <dbReference type="NCBI Taxonomy" id="315576"/>
    <lineage>
        <taxon>Eukaryota</taxon>
        <taxon>Metazoa</taxon>
        <taxon>Ecdysozoa</taxon>
        <taxon>Arthropoda</taxon>
        <taxon>Hexapoda</taxon>
        <taxon>Insecta</taxon>
        <taxon>Pterygota</taxon>
        <taxon>Neoptera</taxon>
        <taxon>Endopterygota</taxon>
        <taxon>Diptera</taxon>
        <taxon>Nematocera</taxon>
        <taxon>Chironomoidea</taxon>
        <taxon>Chironomidae</taxon>
        <taxon>Chironominae</taxon>
        <taxon>Chironomus</taxon>
    </lineage>
</organism>
<evidence type="ECO:0000256" key="3">
    <source>
        <dbReference type="ARBA" id="ARBA00022448"/>
    </source>
</evidence>
<evidence type="ECO:0000256" key="7">
    <source>
        <dbReference type="SAM" id="MobiDB-lite"/>
    </source>
</evidence>
<reference evidence="9" key="2">
    <citation type="submission" date="2022-10" db="EMBL/GenBank/DDBJ databases">
        <authorList>
            <consortium name="ENA_rothamsted_submissions"/>
            <consortium name="culmorum"/>
            <person name="King R."/>
        </authorList>
    </citation>
    <scope>NUCLEOTIDE SEQUENCE</scope>
</reference>
<keyword evidence="4 8" id="KW-0812">Transmembrane</keyword>
<dbReference type="AlphaFoldDB" id="A0A9N9RGE4"/>
<feature type="transmembrane region" description="Helical" evidence="8">
    <location>
        <begin position="63"/>
        <end position="87"/>
    </location>
</feature>
<keyword evidence="3" id="KW-0813">Transport</keyword>
<dbReference type="PRINTS" id="PR00783">
    <property type="entry name" value="MINTRINSICP"/>
</dbReference>
<comment type="subcellular location">
    <subcellularLocation>
        <location evidence="1">Membrane</location>
        <topology evidence="1">Multi-pass membrane protein</topology>
    </subcellularLocation>
</comment>
<dbReference type="GO" id="GO:0015250">
    <property type="term" value="F:water channel activity"/>
    <property type="evidence" value="ECO:0007669"/>
    <property type="project" value="TreeGrafter"/>
</dbReference>